<organism evidence="2 3">
    <name type="scientific">Paragonimus westermani</name>
    <dbReference type="NCBI Taxonomy" id="34504"/>
    <lineage>
        <taxon>Eukaryota</taxon>
        <taxon>Metazoa</taxon>
        <taxon>Spiralia</taxon>
        <taxon>Lophotrochozoa</taxon>
        <taxon>Platyhelminthes</taxon>
        <taxon>Trematoda</taxon>
        <taxon>Digenea</taxon>
        <taxon>Plagiorchiida</taxon>
        <taxon>Troglotremata</taxon>
        <taxon>Troglotrematidae</taxon>
        <taxon>Paragonimus</taxon>
    </lineage>
</organism>
<accession>A0A5J4NL56</accession>
<name>A0A5J4NL56_9TREM</name>
<keyword evidence="1" id="KW-0472">Membrane</keyword>
<dbReference type="SUPFAM" id="SSF53649">
    <property type="entry name" value="Alkaline phosphatase-like"/>
    <property type="match status" value="1"/>
</dbReference>
<dbReference type="GO" id="GO:0016787">
    <property type="term" value="F:hydrolase activity"/>
    <property type="evidence" value="ECO:0007669"/>
    <property type="project" value="UniProtKB-ARBA"/>
</dbReference>
<comment type="caution">
    <text evidence="2">The sequence shown here is derived from an EMBL/GenBank/DDBJ whole genome shotgun (WGS) entry which is preliminary data.</text>
</comment>
<keyword evidence="1" id="KW-1133">Transmembrane helix</keyword>
<evidence type="ECO:0000313" key="2">
    <source>
        <dbReference type="EMBL" id="KAA3676194.1"/>
    </source>
</evidence>
<protein>
    <submittedName>
        <fullName evidence="2">Ectonucleotide pyrophosphatase/phosphodiesterase family member 5</fullName>
    </submittedName>
</protein>
<proteinExistence type="predicted"/>
<feature type="transmembrane region" description="Helical" evidence="1">
    <location>
        <begin position="24"/>
        <end position="49"/>
    </location>
</feature>
<dbReference type="Gene3D" id="3.40.720.10">
    <property type="entry name" value="Alkaline Phosphatase, subunit A"/>
    <property type="match status" value="1"/>
</dbReference>
<keyword evidence="3" id="KW-1185">Reference proteome</keyword>
<feature type="transmembrane region" description="Helical" evidence="1">
    <location>
        <begin position="492"/>
        <end position="514"/>
    </location>
</feature>
<evidence type="ECO:0000256" key="1">
    <source>
        <dbReference type="SAM" id="Phobius"/>
    </source>
</evidence>
<dbReference type="PANTHER" id="PTHR10151">
    <property type="entry name" value="ECTONUCLEOTIDE PYROPHOSPHATASE/PHOSPHODIESTERASE"/>
    <property type="match status" value="1"/>
</dbReference>
<dbReference type="CDD" id="cd16018">
    <property type="entry name" value="Enpp"/>
    <property type="match status" value="1"/>
</dbReference>
<dbReference type="Proteomes" id="UP000324629">
    <property type="component" value="Unassembled WGS sequence"/>
</dbReference>
<keyword evidence="1" id="KW-0812">Transmembrane</keyword>
<sequence length="545" mass="63119">MMEETREDMERPPPYTRRGRRKSFLLSVVTTTLYVLLLILSLMLLFMLLPRSLFNSDCVWAGEGRRCFWPFARQPPVVLITFDGFRHDYIDMVRDQMGSNALPNFARLERTGVRANRTIPVFPTLTMPSHHTLVTGLYPQHHGVTGNNLFDQKYPNTLFAMKNQTTLNESPWLDDWPEPIWMTLQRAGGLVGSLLWPMADRPIRDDLPFQQVSQFIQLNGYPTNYLFSKRVHDLIWWVQNPRFQLDLILAYFNEPAQTGHLYGPISREMLMKVVQMDSLLGEILDSLDKFNMTDKINLILTSDHGIAQTSSAKVIPLDTYLSPQLYTYSYFNPMGAIYPKQGKEQEVYDKLKYAHEHLHVYWLKDVPTELHFNRSNSRMPPLVLIPDMEWSIVHTVTDPIPSGSDGYPNTDPDMHTFLIASGPSFRVGERVTETHAIDMYALLCALTFVHPKPHNGSLTRIAQILKPEVAKYLLQIDRWPQWMSWFVLEMQYLWIAIGLLVLIFLFVAICFSSVMQRKQTRRVHSATGGFPTPPDYNRLDKELYT</sequence>
<reference evidence="2 3" key="1">
    <citation type="journal article" date="2019" name="Gigascience">
        <title>Whole-genome sequence of the oriental lung fluke Paragonimus westermani.</title>
        <authorList>
            <person name="Oey H."/>
            <person name="Zakrzewski M."/>
            <person name="Narain K."/>
            <person name="Devi K.R."/>
            <person name="Agatsuma T."/>
            <person name="Nawaratna S."/>
            <person name="Gobert G.N."/>
            <person name="Jones M.K."/>
            <person name="Ragan M.A."/>
            <person name="McManus D.P."/>
            <person name="Krause L."/>
        </authorList>
    </citation>
    <scope>NUCLEOTIDE SEQUENCE [LARGE SCALE GENOMIC DNA]</scope>
    <source>
        <strain evidence="2 3">IND2009</strain>
    </source>
</reference>
<evidence type="ECO:0000313" key="3">
    <source>
        <dbReference type="Proteomes" id="UP000324629"/>
    </source>
</evidence>
<dbReference type="InterPro" id="IPR002591">
    <property type="entry name" value="Phosphodiest/P_Trfase"/>
</dbReference>
<dbReference type="EMBL" id="QNGE01002110">
    <property type="protein sequence ID" value="KAA3676194.1"/>
    <property type="molecule type" value="Genomic_DNA"/>
</dbReference>
<dbReference type="PANTHER" id="PTHR10151:SF120">
    <property type="entry name" value="BIS(5'-ADENOSYL)-TRIPHOSPHATASE"/>
    <property type="match status" value="1"/>
</dbReference>
<dbReference type="AlphaFoldDB" id="A0A5J4NL56"/>
<dbReference type="Pfam" id="PF01663">
    <property type="entry name" value="Phosphodiest"/>
    <property type="match status" value="1"/>
</dbReference>
<dbReference type="InterPro" id="IPR017850">
    <property type="entry name" value="Alkaline_phosphatase_core_sf"/>
</dbReference>
<gene>
    <name evidence="2" type="ORF">DEA37_0005642</name>
</gene>
<dbReference type="Gene3D" id="3.30.1360.180">
    <property type="match status" value="1"/>
</dbReference>